<protein>
    <submittedName>
        <fullName evidence="3">Uncharacterized protein</fullName>
    </submittedName>
</protein>
<feature type="compositionally biased region" description="Polar residues" evidence="1">
    <location>
        <begin position="115"/>
        <end position="137"/>
    </location>
</feature>
<dbReference type="AlphaFoldDB" id="A0A4R0RF48"/>
<feature type="compositionally biased region" description="Low complexity" evidence="1">
    <location>
        <begin position="73"/>
        <end position="83"/>
    </location>
</feature>
<sequence length="147" mass="15662">MRFTFAAVLAALVAFACSSALAAPRRLTTRDLQSVYIRDELSSLYLRDLSEILDARDLHFEIAGVEKRMFKVPSSSPGPAAGSTEGHEPMSPLEPPPPRTDPAAFNSDTRHPSQLPASAQNPQSNRPVQVSPLNPASHTGEGGQASG</sequence>
<evidence type="ECO:0000256" key="2">
    <source>
        <dbReference type="SAM" id="SignalP"/>
    </source>
</evidence>
<dbReference type="EMBL" id="RWJN01000513">
    <property type="protein sequence ID" value="TCD61034.1"/>
    <property type="molecule type" value="Genomic_DNA"/>
</dbReference>
<organism evidence="3 4">
    <name type="scientific">Steccherinum ochraceum</name>
    <dbReference type="NCBI Taxonomy" id="92696"/>
    <lineage>
        <taxon>Eukaryota</taxon>
        <taxon>Fungi</taxon>
        <taxon>Dikarya</taxon>
        <taxon>Basidiomycota</taxon>
        <taxon>Agaricomycotina</taxon>
        <taxon>Agaricomycetes</taxon>
        <taxon>Polyporales</taxon>
        <taxon>Steccherinaceae</taxon>
        <taxon>Steccherinum</taxon>
    </lineage>
</organism>
<proteinExistence type="predicted"/>
<feature type="signal peptide" evidence="2">
    <location>
        <begin position="1"/>
        <end position="22"/>
    </location>
</feature>
<dbReference type="Proteomes" id="UP000292702">
    <property type="component" value="Unassembled WGS sequence"/>
</dbReference>
<evidence type="ECO:0000313" key="4">
    <source>
        <dbReference type="Proteomes" id="UP000292702"/>
    </source>
</evidence>
<accession>A0A4R0RF48</accession>
<keyword evidence="4" id="KW-1185">Reference proteome</keyword>
<dbReference type="PROSITE" id="PS51257">
    <property type="entry name" value="PROKAR_LIPOPROTEIN"/>
    <property type="match status" value="1"/>
</dbReference>
<reference evidence="3 4" key="1">
    <citation type="submission" date="2018-11" db="EMBL/GenBank/DDBJ databases">
        <title>Genome assembly of Steccherinum ochraceum LE-BIN_3174, the white-rot fungus of the Steccherinaceae family (The Residual Polyporoid clade, Polyporales, Basidiomycota).</title>
        <authorList>
            <person name="Fedorova T.V."/>
            <person name="Glazunova O.A."/>
            <person name="Landesman E.O."/>
            <person name="Moiseenko K.V."/>
            <person name="Psurtseva N.V."/>
            <person name="Savinova O.S."/>
            <person name="Shakhova N.V."/>
            <person name="Tyazhelova T.V."/>
            <person name="Vasina D.V."/>
        </authorList>
    </citation>
    <scope>NUCLEOTIDE SEQUENCE [LARGE SCALE GENOMIC DNA]</scope>
    <source>
        <strain evidence="3 4">LE-BIN_3174</strain>
    </source>
</reference>
<feature type="chain" id="PRO_5020348543" evidence="2">
    <location>
        <begin position="23"/>
        <end position="147"/>
    </location>
</feature>
<comment type="caution">
    <text evidence="3">The sequence shown here is derived from an EMBL/GenBank/DDBJ whole genome shotgun (WGS) entry which is preliminary data.</text>
</comment>
<evidence type="ECO:0000256" key="1">
    <source>
        <dbReference type="SAM" id="MobiDB-lite"/>
    </source>
</evidence>
<evidence type="ECO:0000313" key="3">
    <source>
        <dbReference type="EMBL" id="TCD61034.1"/>
    </source>
</evidence>
<keyword evidence="2" id="KW-0732">Signal</keyword>
<feature type="region of interest" description="Disordered" evidence="1">
    <location>
        <begin position="69"/>
        <end position="147"/>
    </location>
</feature>
<gene>
    <name evidence="3" type="ORF">EIP91_009138</name>
</gene>
<name>A0A4R0RF48_9APHY</name>